<gene>
    <name evidence="1" type="ORF">CSA56_14095</name>
</gene>
<evidence type="ECO:0000313" key="2">
    <source>
        <dbReference type="Proteomes" id="UP000230821"/>
    </source>
</evidence>
<dbReference type="EMBL" id="PDSK01000107">
    <property type="protein sequence ID" value="PIE32824.1"/>
    <property type="molecule type" value="Genomic_DNA"/>
</dbReference>
<dbReference type="InterPro" id="IPR036982">
    <property type="entry name" value="Deoxyhypusine_synthase_sf"/>
</dbReference>
<dbReference type="Proteomes" id="UP000230821">
    <property type="component" value="Unassembled WGS sequence"/>
</dbReference>
<evidence type="ECO:0008006" key="3">
    <source>
        <dbReference type="Google" id="ProtNLM"/>
    </source>
</evidence>
<comment type="caution">
    <text evidence="1">The sequence shown here is derived from an EMBL/GenBank/DDBJ whole genome shotgun (WGS) entry which is preliminary data.</text>
</comment>
<proteinExistence type="predicted"/>
<evidence type="ECO:0000313" key="1">
    <source>
        <dbReference type="EMBL" id="PIE32824.1"/>
    </source>
</evidence>
<sequence>MKKKFPAIDFSNVTTYSIFERTSLVQLESFASPWKKGESFSTFFASLPQILAGEQFQDVVQTVVKAVRNNRPVVFAMGAHVIKCGLSPIIIDLMERGIVSAVALNGAGIIHDFELAYTGSTSEDVAEAISSGEFGMGRETGYFLNEAINKGTKEGWGIGESVGRAIIASSPPHSKYSLLAAGVRLEVPLTVHLSIGTDIIHTHPNVNGAALGEGSHRDFTRFTGVVAELEGGVHFNIGSAVILPEVFLKAVSAARNLGFYLKHFTTVNMDFIRQYRPTQNVVLRPTADGGQGYTLIGHHEILIPLLSAAIIEQL</sequence>
<dbReference type="Gene3D" id="3.40.910.10">
    <property type="entry name" value="Deoxyhypusine synthase"/>
    <property type="match status" value="1"/>
</dbReference>
<accession>A0A2G6KB09</accession>
<organism evidence="1 2">
    <name type="scientific">candidate division KSB3 bacterium</name>
    <dbReference type="NCBI Taxonomy" id="2044937"/>
    <lineage>
        <taxon>Bacteria</taxon>
        <taxon>candidate division KSB3</taxon>
    </lineage>
</organism>
<dbReference type="AlphaFoldDB" id="A0A2G6KB09"/>
<name>A0A2G6KB09_9BACT</name>
<protein>
    <recommendedName>
        <fullName evidence="3">Deoxyhypusine synthase</fullName>
    </recommendedName>
</protein>
<reference evidence="1 2" key="1">
    <citation type="submission" date="2017-10" db="EMBL/GenBank/DDBJ databases">
        <title>Novel microbial diversity and functional potential in the marine mammal oral microbiome.</title>
        <authorList>
            <person name="Dudek N.K."/>
            <person name="Sun C.L."/>
            <person name="Burstein D."/>
            <person name="Kantor R.S."/>
            <person name="Aliaga Goltsman D.S."/>
            <person name="Bik E.M."/>
            <person name="Thomas B.C."/>
            <person name="Banfield J.F."/>
            <person name="Relman D.A."/>
        </authorList>
    </citation>
    <scope>NUCLEOTIDE SEQUENCE [LARGE SCALE GENOMIC DNA]</scope>
    <source>
        <strain evidence="1">DOLJORAL78_47_16</strain>
    </source>
</reference>